<dbReference type="AlphaFoldDB" id="A0A126QKQ9"/>
<keyword evidence="7" id="KW-1185">Reference proteome</keyword>
<evidence type="ECO:0000313" key="5">
    <source>
        <dbReference type="EMBL" id="AMK09975.1"/>
    </source>
</evidence>
<dbReference type="OrthoDB" id="5421442at2"/>
<dbReference type="Gene3D" id="3.40.50.1000">
    <property type="entry name" value="HAD superfamily/HAD-like"/>
    <property type="match status" value="1"/>
</dbReference>
<proteinExistence type="inferred from homology"/>
<dbReference type="InterPro" id="IPR050155">
    <property type="entry name" value="HAD-like_hydrolase_sf"/>
</dbReference>
<evidence type="ECO:0000313" key="8">
    <source>
        <dbReference type="Proteomes" id="UP000295506"/>
    </source>
</evidence>
<dbReference type="GO" id="GO:0008967">
    <property type="term" value="F:phosphoglycolate phosphatase activity"/>
    <property type="evidence" value="ECO:0007669"/>
    <property type="project" value="UniProtKB-EC"/>
</dbReference>
<dbReference type="Proteomes" id="UP000295506">
    <property type="component" value="Unassembled WGS sequence"/>
</dbReference>
<dbReference type="InterPro" id="IPR006439">
    <property type="entry name" value="HAD-SF_hydro_IA"/>
</dbReference>
<dbReference type="Pfam" id="PF00702">
    <property type="entry name" value="Hydrolase"/>
    <property type="match status" value="1"/>
</dbReference>
<evidence type="ECO:0000313" key="7">
    <source>
        <dbReference type="Proteomes" id="UP000055611"/>
    </source>
</evidence>
<dbReference type="Proteomes" id="UP000055611">
    <property type="component" value="Chromosome"/>
</dbReference>
<reference evidence="5 7" key="1">
    <citation type="journal article" date="2016" name="Front. Microbiol.">
        <title>Genome Sequence of the Piezophilic, Mesophilic Sulfate-Reducing Bacterium Desulfovibrio indicus J2T.</title>
        <authorList>
            <person name="Cao J."/>
            <person name="Maignien L."/>
            <person name="Shao Z."/>
            <person name="Alain K."/>
            <person name="Jebbar M."/>
        </authorList>
    </citation>
    <scope>NUCLEOTIDE SEQUENCE [LARGE SCALE GENOMIC DNA]</scope>
    <source>
        <strain evidence="5 7">J2</strain>
    </source>
</reference>
<reference evidence="6 8" key="2">
    <citation type="submission" date="2019-03" db="EMBL/GenBank/DDBJ databases">
        <title>Genomic Encyclopedia of Type Strains, Phase IV (KMG-IV): sequencing the most valuable type-strain genomes for metagenomic binning, comparative biology and taxonomic classification.</title>
        <authorList>
            <person name="Goeker M."/>
        </authorList>
    </citation>
    <scope>NUCLEOTIDE SEQUENCE [LARGE SCALE GENOMIC DNA]</scope>
    <source>
        <strain evidence="6 8">DSM 101483</strain>
    </source>
</reference>
<dbReference type="SFLD" id="SFLDG01129">
    <property type="entry name" value="C1.5:_HAD__Beta-PGM__Phosphata"/>
    <property type="match status" value="1"/>
</dbReference>
<comment type="similarity">
    <text evidence="3">Belongs to the HAD-like hydrolase superfamily. CbbY/CbbZ/Gph/YieH family.</text>
</comment>
<dbReference type="PANTHER" id="PTHR43434:SF1">
    <property type="entry name" value="PHOSPHOGLYCOLATE PHOSPHATASE"/>
    <property type="match status" value="1"/>
</dbReference>
<dbReference type="SUPFAM" id="SSF56784">
    <property type="entry name" value="HAD-like"/>
    <property type="match status" value="1"/>
</dbReference>
<evidence type="ECO:0000256" key="4">
    <source>
        <dbReference type="ARBA" id="ARBA00013078"/>
    </source>
</evidence>
<dbReference type="NCBIfam" id="TIGR01549">
    <property type="entry name" value="HAD-SF-IA-v1"/>
    <property type="match status" value="1"/>
</dbReference>
<dbReference type="PANTHER" id="PTHR43434">
    <property type="entry name" value="PHOSPHOGLYCOLATE PHOSPHATASE"/>
    <property type="match status" value="1"/>
</dbReference>
<dbReference type="InterPro" id="IPR023198">
    <property type="entry name" value="PGP-like_dom2"/>
</dbReference>
<comment type="catalytic activity">
    <reaction evidence="1">
        <text>2-phosphoglycolate + H2O = glycolate + phosphate</text>
        <dbReference type="Rhea" id="RHEA:14369"/>
        <dbReference type="ChEBI" id="CHEBI:15377"/>
        <dbReference type="ChEBI" id="CHEBI:29805"/>
        <dbReference type="ChEBI" id="CHEBI:43474"/>
        <dbReference type="ChEBI" id="CHEBI:58033"/>
        <dbReference type="EC" id="3.1.3.18"/>
    </reaction>
</comment>
<organism evidence="6 8">
    <name type="scientific">Pseudodesulfovibrio indicus</name>
    <dbReference type="NCBI Taxonomy" id="1716143"/>
    <lineage>
        <taxon>Bacteria</taxon>
        <taxon>Pseudomonadati</taxon>
        <taxon>Thermodesulfobacteriota</taxon>
        <taxon>Desulfovibrionia</taxon>
        <taxon>Desulfovibrionales</taxon>
        <taxon>Desulfovibrionaceae</taxon>
    </lineage>
</organism>
<dbReference type="EMBL" id="CP014206">
    <property type="protein sequence ID" value="AMK09975.1"/>
    <property type="molecule type" value="Genomic_DNA"/>
</dbReference>
<evidence type="ECO:0000256" key="1">
    <source>
        <dbReference type="ARBA" id="ARBA00000830"/>
    </source>
</evidence>
<dbReference type="NCBIfam" id="TIGR01509">
    <property type="entry name" value="HAD-SF-IA-v3"/>
    <property type="match status" value="1"/>
</dbReference>
<dbReference type="InterPro" id="IPR036412">
    <property type="entry name" value="HAD-like_sf"/>
</dbReference>
<dbReference type="GO" id="GO:0006281">
    <property type="term" value="P:DNA repair"/>
    <property type="evidence" value="ECO:0007669"/>
    <property type="project" value="TreeGrafter"/>
</dbReference>
<gene>
    <name evidence="5" type="ORF">AWY79_02020</name>
    <name evidence="6" type="ORF">EDC59_1084</name>
</gene>
<dbReference type="RefSeq" id="WP_066799626.1">
    <property type="nucleotide sequence ID" value="NZ_CP014206.1"/>
</dbReference>
<dbReference type="Gene3D" id="1.10.150.240">
    <property type="entry name" value="Putative phosphatase, domain 2"/>
    <property type="match status" value="1"/>
</dbReference>
<dbReference type="GO" id="GO:0005829">
    <property type="term" value="C:cytosol"/>
    <property type="evidence" value="ECO:0007669"/>
    <property type="project" value="TreeGrafter"/>
</dbReference>
<sequence>MRKLDAIIFDFDGTLADVPLDFDFMKTKIAALGEVFMDERPVPDGTPALEWLERLAAEVMERDRAEGMEFLSRGRLVIAAMELDAARDGCLFEFTRPMLDELAGLGVAAGVITRNISAAVRRVFPDIDEHLKVFIPREDTNRLKPDPDHLLRALARIGVSPDRALMVGDHPMDVQTGKNAGTLSAGVTTGRIDADGFAPLSPDFVATDAGALVSELRRAGLI</sequence>
<evidence type="ECO:0000256" key="2">
    <source>
        <dbReference type="ARBA" id="ARBA00004818"/>
    </source>
</evidence>
<dbReference type="EC" id="3.1.3.18" evidence="4"/>
<dbReference type="InterPro" id="IPR023214">
    <property type="entry name" value="HAD_sf"/>
</dbReference>
<protein>
    <recommendedName>
        <fullName evidence="4">phosphoglycolate phosphatase</fullName>
        <ecNumber evidence="4">3.1.3.18</ecNumber>
    </recommendedName>
</protein>
<dbReference type="SFLD" id="SFLDS00003">
    <property type="entry name" value="Haloacid_Dehalogenase"/>
    <property type="match status" value="1"/>
</dbReference>
<evidence type="ECO:0000256" key="3">
    <source>
        <dbReference type="ARBA" id="ARBA00006171"/>
    </source>
</evidence>
<dbReference type="EMBL" id="SOBK01000008">
    <property type="protein sequence ID" value="TDT87339.1"/>
    <property type="molecule type" value="Genomic_DNA"/>
</dbReference>
<accession>A0A126QKQ9</accession>
<dbReference type="KEGG" id="dej:AWY79_02020"/>
<name>A0A126QKQ9_9BACT</name>
<comment type="pathway">
    <text evidence="2">Organic acid metabolism; glycolate biosynthesis; glycolate from 2-phosphoglycolate: step 1/1.</text>
</comment>
<evidence type="ECO:0000313" key="6">
    <source>
        <dbReference type="EMBL" id="TDT87339.1"/>
    </source>
</evidence>